<dbReference type="SUPFAM" id="SSF53474">
    <property type="entry name" value="alpha/beta-Hydrolases"/>
    <property type="match status" value="1"/>
</dbReference>
<dbReference type="Pfam" id="PF07859">
    <property type="entry name" value="Abhydrolase_3"/>
    <property type="match status" value="1"/>
</dbReference>
<evidence type="ECO:0000259" key="3">
    <source>
        <dbReference type="Pfam" id="PF07859"/>
    </source>
</evidence>
<evidence type="ECO:0000256" key="2">
    <source>
        <dbReference type="SAM" id="MobiDB-lite"/>
    </source>
</evidence>
<evidence type="ECO:0000313" key="4">
    <source>
        <dbReference type="EMBL" id="SDB90037.1"/>
    </source>
</evidence>
<name>A0A1G6H6Z8_9MICO</name>
<dbReference type="PANTHER" id="PTHR48081:SF6">
    <property type="entry name" value="PEPTIDASE S9 PROLYL OLIGOPEPTIDASE CATALYTIC DOMAIN-CONTAINING PROTEIN"/>
    <property type="match status" value="1"/>
</dbReference>
<dbReference type="PANTHER" id="PTHR48081">
    <property type="entry name" value="AB HYDROLASE SUPERFAMILY PROTEIN C4A8.06C"/>
    <property type="match status" value="1"/>
</dbReference>
<dbReference type="Proteomes" id="UP000199039">
    <property type="component" value="Unassembled WGS sequence"/>
</dbReference>
<dbReference type="InterPro" id="IPR029058">
    <property type="entry name" value="AB_hydrolase_fold"/>
</dbReference>
<dbReference type="AlphaFoldDB" id="A0A1G6H6Z8"/>
<evidence type="ECO:0000256" key="1">
    <source>
        <dbReference type="ARBA" id="ARBA00022801"/>
    </source>
</evidence>
<dbReference type="RefSeq" id="WP_093180944.1">
    <property type="nucleotide sequence ID" value="NZ_FMYH01000001.1"/>
</dbReference>
<evidence type="ECO:0000313" key="5">
    <source>
        <dbReference type="Proteomes" id="UP000199039"/>
    </source>
</evidence>
<dbReference type="InterPro" id="IPR013094">
    <property type="entry name" value="AB_hydrolase_3"/>
</dbReference>
<organism evidence="4 5">
    <name type="scientific">Sanguibacter gelidistatuariae</name>
    <dbReference type="NCBI Taxonomy" id="1814289"/>
    <lineage>
        <taxon>Bacteria</taxon>
        <taxon>Bacillati</taxon>
        <taxon>Actinomycetota</taxon>
        <taxon>Actinomycetes</taxon>
        <taxon>Micrococcales</taxon>
        <taxon>Sanguibacteraceae</taxon>
        <taxon>Sanguibacter</taxon>
    </lineage>
</organism>
<feature type="region of interest" description="Disordered" evidence="2">
    <location>
        <begin position="1"/>
        <end position="20"/>
    </location>
</feature>
<gene>
    <name evidence="4" type="ORF">SAMN05216410_0798</name>
</gene>
<keyword evidence="1" id="KW-0378">Hydrolase</keyword>
<dbReference type="InterPro" id="IPR050300">
    <property type="entry name" value="GDXG_lipolytic_enzyme"/>
</dbReference>
<dbReference type="Gene3D" id="3.40.50.1820">
    <property type="entry name" value="alpha/beta hydrolase"/>
    <property type="match status" value="1"/>
</dbReference>
<sequence length="362" mass="37954">MPRLTDVPPEPSVPSGSHAFVTAGAPGRSHRLGRALAWTASGCVVLGAAIWVASQVSRWPSTLVIRTAFDKGGREANDALTGRVPDDVAAIRDVPYRPGDTDAVLDVYFPSALAADEALPTIVWTHGGGWVSGSKDHVASYAQILAGHRYTVVAIDYTIAPEARYPTPVVQLNAALEYVTANAAALHVDPRQIILAGDSAGSQIAAQVATLVTSPDYAKLVGITPSIGPDALVGVVLHCGPYDMALASVDGAFGWFIRSVLWAYTGEKNFRDDAAFDAASVVNHVTGDFPAAYLTGGDGDGLTVMGKAFHARLVELGVEATGVFPEQPEAPLGHEYQFDLSEPAGQEALDGTLAFLEAHTSR</sequence>
<feature type="domain" description="Alpha/beta hydrolase fold-3" evidence="3">
    <location>
        <begin position="122"/>
        <end position="321"/>
    </location>
</feature>
<protein>
    <submittedName>
        <fullName evidence="4">Acetyl esterase/lipase</fullName>
    </submittedName>
</protein>
<reference evidence="4 5" key="1">
    <citation type="submission" date="2016-09" db="EMBL/GenBank/DDBJ databases">
        <authorList>
            <person name="Capua I."/>
            <person name="De Benedictis P."/>
            <person name="Joannis T."/>
            <person name="Lombin L.H."/>
            <person name="Cattoli G."/>
        </authorList>
    </citation>
    <scope>NUCLEOTIDE SEQUENCE [LARGE SCALE GENOMIC DNA]</scope>
    <source>
        <strain evidence="4 5">ISLP-3</strain>
    </source>
</reference>
<dbReference type="STRING" id="1814289.SAMN05216410_0798"/>
<proteinExistence type="predicted"/>
<accession>A0A1G6H6Z8</accession>
<keyword evidence="5" id="KW-1185">Reference proteome</keyword>
<dbReference type="EMBL" id="FMYH01000001">
    <property type="protein sequence ID" value="SDB90037.1"/>
    <property type="molecule type" value="Genomic_DNA"/>
</dbReference>
<dbReference type="OrthoDB" id="9803828at2"/>
<dbReference type="GO" id="GO:0016787">
    <property type="term" value="F:hydrolase activity"/>
    <property type="evidence" value="ECO:0007669"/>
    <property type="project" value="UniProtKB-KW"/>
</dbReference>